<dbReference type="Pfam" id="PF13424">
    <property type="entry name" value="TPR_12"/>
    <property type="match status" value="1"/>
</dbReference>
<dbReference type="InterPro" id="IPR001387">
    <property type="entry name" value="Cro/C1-type_HTH"/>
</dbReference>
<dbReference type="EMBL" id="JABJRC010000006">
    <property type="protein sequence ID" value="NOL43499.1"/>
    <property type="molecule type" value="Genomic_DNA"/>
</dbReference>
<dbReference type="Proteomes" id="UP000553957">
    <property type="component" value="Unassembled WGS sequence"/>
</dbReference>
<dbReference type="PROSITE" id="PS50943">
    <property type="entry name" value="HTH_CROC1"/>
    <property type="match status" value="1"/>
</dbReference>
<dbReference type="SMART" id="SM00028">
    <property type="entry name" value="TPR"/>
    <property type="match status" value="5"/>
</dbReference>
<dbReference type="SUPFAM" id="SSF47413">
    <property type="entry name" value="lambda repressor-like DNA-binding domains"/>
    <property type="match status" value="1"/>
</dbReference>
<dbReference type="EMBL" id="JACHKF010000001">
    <property type="protein sequence ID" value="MBB6571092.1"/>
    <property type="molecule type" value="Genomic_DNA"/>
</dbReference>
<dbReference type="Gene3D" id="1.10.260.40">
    <property type="entry name" value="lambda repressor-like DNA-binding domains"/>
    <property type="match status" value="1"/>
</dbReference>
<dbReference type="RefSeq" id="WP_171676589.1">
    <property type="nucleotide sequence ID" value="NZ_BAAAGT010000014.1"/>
</dbReference>
<dbReference type="GO" id="GO:0043531">
    <property type="term" value="F:ADP binding"/>
    <property type="evidence" value="ECO:0007669"/>
    <property type="project" value="InterPro"/>
</dbReference>
<dbReference type="GO" id="GO:0003677">
    <property type="term" value="F:DNA binding"/>
    <property type="evidence" value="ECO:0007669"/>
    <property type="project" value="InterPro"/>
</dbReference>
<reference evidence="4 5" key="1">
    <citation type="submission" date="2020-05" db="EMBL/GenBank/DDBJ databases">
        <title>Genome sequence of Kribbella sandramycini ATCC 39419.</title>
        <authorList>
            <person name="Maclea K.S."/>
            <person name="Fair J.L."/>
        </authorList>
    </citation>
    <scope>NUCLEOTIDE SEQUENCE [LARGE SCALE GENOMIC DNA]</scope>
    <source>
        <strain evidence="4 5">ATCC 39419</strain>
    </source>
</reference>
<protein>
    <submittedName>
        <fullName evidence="3">Tetratricopeptide (TPR) repeat protein</fullName>
    </submittedName>
    <submittedName>
        <fullName evidence="4">Tetratricopeptide repeat protein</fullName>
    </submittedName>
</protein>
<evidence type="ECO:0000313" key="4">
    <source>
        <dbReference type="EMBL" id="NOL43499.1"/>
    </source>
</evidence>
<dbReference type="PROSITE" id="PS50005">
    <property type="entry name" value="TPR"/>
    <property type="match status" value="1"/>
</dbReference>
<dbReference type="Gene3D" id="3.40.50.300">
    <property type="entry name" value="P-loop containing nucleotide triphosphate hydrolases"/>
    <property type="match status" value="1"/>
</dbReference>
<dbReference type="PANTHER" id="PTHR47691">
    <property type="entry name" value="REGULATOR-RELATED"/>
    <property type="match status" value="1"/>
</dbReference>
<sequence>MADESLSDLLRRYRSRAGLTQAALAAKAGLSDQAISVLERGTRRRPRIDTVRALISVLRLDKAEAEQFLAVARGKNVPAGPETAPVERMPLPWQLPPSVPDFTGRAAQIEAILDVLRNPLSVGHTVGLVAVTGMGGIGKTTLAIHAAHSLAETYPDGHLYLNLRGYGPGKPISTADALRQLLRSLGLDLQLIPDDVEAASGLLRSQLAGRRVLLLLDNAADAAHVLPLLPGSAGSAAIITSRESLAGLPGARQIRLDALSQSESVELLSGVVGHDRIAAEPAAAAALASFTGRLPLAVRLIGGRLAARPSWPIHHLVELLEDEERRLDTLGSDDSGVRANIASSVDFLRTSDRALDREAAAALPLLSIPDGPDLLLVVAAHLLDRPIRRAGEILERLVDLNLLESVAPDHYRFHDLIRVYARELAEQDVAESVRNASQENVLRFYVGAAWQCHALTHPRSPRLEFATVKIEQLSALATRESALQWFSDEYRSISDRLAQATTSSLARSPLLPELVLAMFGYHEPRQAWFEMRELSRGLAELATSVGRLGVAAWLFHDRAIPEVENGDLAAAVQPLERALTMFRELADLPGQARCASSLTFVLSNLGRIDEALGYGYQSLDISQEIGDRTLEGVAYTALGLLYERAGDYATADDGFDRGIALARELGDLRSELKRQTNAAFSHLLAGRHEAALARTLSAHEAASRFGDDVSRMEASGMLAVIYASMNDFTAAEKYAQQALELTRQTKNSIRQGRFYLELARIQAAAGNRSAAINSATEAVAVLTGISPLHGSNAEELLDSLRRGEPYAYEVSPHSF</sequence>
<evidence type="ECO:0000256" key="1">
    <source>
        <dbReference type="PROSITE-ProRule" id="PRU00339"/>
    </source>
</evidence>
<reference evidence="3 6" key="2">
    <citation type="submission" date="2020-08" db="EMBL/GenBank/DDBJ databases">
        <title>Sequencing the genomes of 1000 actinobacteria strains.</title>
        <authorList>
            <person name="Klenk H.-P."/>
        </authorList>
    </citation>
    <scope>NUCLEOTIDE SEQUENCE [LARGE SCALE GENOMIC DNA]</scope>
    <source>
        <strain evidence="3 6">DSM 15626</strain>
    </source>
</reference>
<feature type="domain" description="HTH cro/C1-type" evidence="2">
    <location>
        <begin position="10"/>
        <end position="65"/>
    </location>
</feature>
<dbReference type="AlphaFoldDB" id="A0A7Y4L390"/>
<keyword evidence="1" id="KW-0802">TPR repeat</keyword>
<feature type="repeat" description="TPR" evidence="1">
    <location>
        <begin position="632"/>
        <end position="665"/>
    </location>
</feature>
<dbReference type="InterPro" id="IPR027417">
    <property type="entry name" value="P-loop_NTPase"/>
</dbReference>
<comment type="caution">
    <text evidence="4">The sequence shown here is derived from an EMBL/GenBank/DDBJ whole genome shotgun (WGS) entry which is preliminary data.</text>
</comment>
<name>A0A7Y4L390_9ACTN</name>
<dbReference type="Pfam" id="PF13560">
    <property type="entry name" value="HTH_31"/>
    <property type="match status" value="1"/>
</dbReference>
<dbReference type="CDD" id="cd00093">
    <property type="entry name" value="HTH_XRE"/>
    <property type="match status" value="1"/>
</dbReference>
<gene>
    <name evidence="3" type="ORF">HNR71_006729</name>
    <name evidence="4" type="ORF">HPO96_24960</name>
</gene>
<dbReference type="InterPro" id="IPR010982">
    <property type="entry name" value="Lambda_DNA-bd_dom_sf"/>
</dbReference>
<accession>A0A7Y4L390</accession>
<dbReference type="SUPFAM" id="SSF48452">
    <property type="entry name" value="TPR-like"/>
    <property type="match status" value="2"/>
</dbReference>
<evidence type="ECO:0000313" key="6">
    <source>
        <dbReference type="Proteomes" id="UP000553957"/>
    </source>
</evidence>
<dbReference type="Pfam" id="PF00931">
    <property type="entry name" value="NB-ARC"/>
    <property type="match status" value="1"/>
</dbReference>
<dbReference type="InterPro" id="IPR019734">
    <property type="entry name" value="TPR_rpt"/>
</dbReference>
<dbReference type="Proteomes" id="UP000534306">
    <property type="component" value="Unassembled WGS sequence"/>
</dbReference>
<dbReference type="Pfam" id="PF13374">
    <property type="entry name" value="TPR_10"/>
    <property type="match status" value="1"/>
</dbReference>
<organism evidence="4 5">
    <name type="scientific">Kribbella sandramycini</name>
    <dbReference type="NCBI Taxonomy" id="60450"/>
    <lineage>
        <taxon>Bacteria</taxon>
        <taxon>Bacillati</taxon>
        <taxon>Actinomycetota</taxon>
        <taxon>Actinomycetes</taxon>
        <taxon>Propionibacteriales</taxon>
        <taxon>Kribbellaceae</taxon>
        <taxon>Kribbella</taxon>
    </lineage>
</organism>
<dbReference type="InterPro" id="IPR011990">
    <property type="entry name" value="TPR-like_helical_dom_sf"/>
</dbReference>
<dbReference type="PANTHER" id="PTHR47691:SF3">
    <property type="entry name" value="HTH-TYPE TRANSCRIPTIONAL REGULATOR RV0890C-RELATED"/>
    <property type="match status" value="1"/>
</dbReference>
<dbReference type="InterPro" id="IPR002182">
    <property type="entry name" value="NB-ARC"/>
</dbReference>
<dbReference type="SMART" id="SM00530">
    <property type="entry name" value="HTH_XRE"/>
    <property type="match status" value="1"/>
</dbReference>
<dbReference type="Gene3D" id="1.25.40.10">
    <property type="entry name" value="Tetratricopeptide repeat domain"/>
    <property type="match status" value="1"/>
</dbReference>
<evidence type="ECO:0000259" key="2">
    <source>
        <dbReference type="PROSITE" id="PS50943"/>
    </source>
</evidence>
<keyword evidence="5" id="KW-1185">Reference proteome</keyword>
<evidence type="ECO:0000313" key="3">
    <source>
        <dbReference type="EMBL" id="MBB6571092.1"/>
    </source>
</evidence>
<dbReference type="PRINTS" id="PR00364">
    <property type="entry name" value="DISEASERSIST"/>
</dbReference>
<proteinExistence type="predicted"/>
<dbReference type="SUPFAM" id="SSF52540">
    <property type="entry name" value="P-loop containing nucleoside triphosphate hydrolases"/>
    <property type="match status" value="1"/>
</dbReference>
<evidence type="ECO:0000313" key="5">
    <source>
        <dbReference type="Proteomes" id="UP000534306"/>
    </source>
</evidence>